<dbReference type="Proteomes" id="UP000185936">
    <property type="component" value="Unassembled WGS sequence"/>
</dbReference>
<evidence type="ECO:0000313" key="3">
    <source>
        <dbReference type="EMBL" id="SIR83667.1"/>
    </source>
</evidence>
<dbReference type="AlphaFoldDB" id="A0A1N7E6G5"/>
<feature type="compositionally biased region" description="Low complexity" evidence="1">
    <location>
        <begin position="1"/>
        <end position="12"/>
    </location>
</feature>
<keyword evidence="2" id="KW-0812">Transmembrane</keyword>
<gene>
    <name evidence="3" type="ORF">SAMN05421752_103249</name>
</gene>
<keyword evidence="2" id="KW-0472">Membrane</keyword>
<reference evidence="4" key="1">
    <citation type="submission" date="2017-01" db="EMBL/GenBank/DDBJ databases">
        <authorList>
            <person name="Varghese N."/>
            <person name="Submissions S."/>
        </authorList>
    </citation>
    <scope>NUCLEOTIDE SEQUENCE [LARGE SCALE GENOMIC DNA]</scope>
    <source>
        <strain evidence="4">type strain: HArc-</strain>
    </source>
</reference>
<sequence length="53" mass="5318">MTADTDQTAAQDSAERTTAPMSDYSSSAVGIGFVVTAIGVAIAFGIPLLTIAL</sequence>
<dbReference type="Pfam" id="PF24418">
    <property type="entry name" value="DUF7550"/>
    <property type="match status" value="1"/>
</dbReference>
<keyword evidence="2" id="KW-1133">Transmembrane helix</keyword>
<organism evidence="3 4">
    <name type="scientific">Natronorubrum thiooxidans</name>
    <dbReference type="NCBI Taxonomy" id="308853"/>
    <lineage>
        <taxon>Archaea</taxon>
        <taxon>Methanobacteriati</taxon>
        <taxon>Methanobacteriota</taxon>
        <taxon>Stenosarchaea group</taxon>
        <taxon>Halobacteria</taxon>
        <taxon>Halobacteriales</taxon>
        <taxon>Natrialbaceae</taxon>
        <taxon>Natronorubrum</taxon>
    </lineage>
</organism>
<dbReference type="RefSeq" id="WP_173834852.1">
    <property type="nucleotide sequence ID" value="NZ_FTNR01000003.1"/>
</dbReference>
<protein>
    <submittedName>
        <fullName evidence="3">Uncharacterized protein</fullName>
    </submittedName>
</protein>
<dbReference type="InterPro" id="IPR055972">
    <property type="entry name" value="DUF7550"/>
</dbReference>
<accession>A0A1N7E6G5</accession>
<proteinExistence type="predicted"/>
<feature type="region of interest" description="Disordered" evidence="1">
    <location>
        <begin position="1"/>
        <end position="24"/>
    </location>
</feature>
<name>A0A1N7E6G5_9EURY</name>
<dbReference type="EMBL" id="FTNR01000003">
    <property type="protein sequence ID" value="SIR83667.1"/>
    <property type="molecule type" value="Genomic_DNA"/>
</dbReference>
<keyword evidence="4" id="KW-1185">Reference proteome</keyword>
<evidence type="ECO:0000256" key="2">
    <source>
        <dbReference type="SAM" id="Phobius"/>
    </source>
</evidence>
<evidence type="ECO:0000256" key="1">
    <source>
        <dbReference type="SAM" id="MobiDB-lite"/>
    </source>
</evidence>
<feature type="transmembrane region" description="Helical" evidence="2">
    <location>
        <begin position="28"/>
        <end position="52"/>
    </location>
</feature>
<evidence type="ECO:0000313" key="4">
    <source>
        <dbReference type="Proteomes" id="UP000185936"/>
    </source>
</evidence>
<dbReference type="OrthoDB" id="270166at2157"/>